<organism evidence="2 3">
    <name type="scientific">Parasedimentitalea huanghaiensis</name>
    <dbReference type="NCBI Taxonomy" id="2682100"/>
    <lineage>
        <taxon>Bacteria</taxon>
        <taxon>Pseudomonadati</taxon>
        <taxon>Pseudomonadota</taxon>
        <taxon>Alphaproteobacteria</taxon>
        <taxon>Rhodobacterales</taxon>
        <taxon>Paracoccaceae</taxon>
        <taxon>Parasedimentitalea</taxon>
    </lineage>
</organism>
<gene>
    <name evidence="2" type="ORF">GO984_13670</name>
</gene>
<evidence type="ECO:0000313" key="2">
    <source>
        <dbReference type="EMBL" id="MVO16862.1"/>
    </source>
</evidence>
<dbReference type="Proteomes" id="UP000478892">
    <property type="component" value="Unassembled WGS sequence"/>
</dbReference>
<accession>A0A6L6WMJ7</accession>
<proteinExistence type="predicted"/>
<name>A0A6L6WMJ7_9RHOB</name>
<sequence length="89" mass="9170">MPPVTDHYIRTQNASAPPSGCDSVVPNDAADLPRPIRGLMVTGAGDVKCEFIDGSIDTLPGLLPGFPYGGLIKKIFADGTTATGIKGLT</sequence>
<keyword evidence="3" id="KW-1185">Reference proteome</keyword>
<evidence type="ECO:0000256" key="1">
    <source>
        <dbReference type="SAM" id="MobiDB-lite"/>
    </source>
</evidence>
<evidence type="ECO:0000313" key="3">
    <source>
        <dbReference type="Proteomes" id="UP000478892"/>
    </source>
</evidence>
<dbReference type="EMBL" id="WQLV01000008">
    <property type="protein sequence ID" value="MVO16862.1"/>
    <property type="molecule type" value="Genomic_DNA"/>
</dbReference>
<dbReference type="RefSeq" id="WP_157023087.1">
    <property type="nucleotide sequence ID" value="NZ_WQLV01000008.1"/>
</dbReference>
<reference evidence="2 3" key="1">
    <citation type="submission" date="2019-12" db="EMBL/GenBank/DDBJ databases">
        <authorList>
            <person name="Zhang Y.-J."/>
        </authorList>
    </citation>
    <scope>NUCLEOTIDE SEQUENCE [LARGE SCALE GENOMIC DNA]</scope>
    <source>
        <strain evidence="2 3">CY05</strain>
    </source>
</reference>
<comment type="caution">
    <text evidence="2">The sequence shown here is derived from an EMBL/GenBank/DDBJ whole genome shotgun (WGS) entry which is preliminary data.</text>
</comment>
<feature type="region of interest" description="Disordered" evidence="1">
    <location>
        <begin position="1"/>
        <end position="24"/>
    </location>
</feature>
<dbReference type="AlphaFoldDB" id="A0A6L6WMJ7"/>
<protein>
    <submittedName>
        <fullName evidence="2">Uncharacterized protein</fullName>
    </submittedName>
</protein>